<dbReference type="GO" id="GO:0005829">
    <property type="term" value="C:cytosol"/>
    <property type="evidence" value="ECO:0007669"/>
    <property type="project" value="TreeGrafter"/>
</dbReference>
<dbReference type="EC" id="6.1.1.4" evidence="2"/>
<evidence type="ECO:0000256" key="2">
    <source>
        <dbReference type="ARBA" id="ARBA00013164"/>
    </source>
</evidence>
<dbReference type="InterPro" id="IPR002302">
    <property type="entry name" value="Leu-tRNA-ligase"/>
</dbReference>
<dbReference type="PANTHER" id="PTHR43740:SF2">
    <property type="entry name" value="LEUCINE--TRNA LIGASE, MITOCHONDRIAL"/>
    <property type="match status" value="1"/>
</dbReference>
<feature type="non-terminal residue" evidence="10">
    <location>
        <position position="1"/>
    </location>
</feature>
<evidence type="ECO:0000256" key="3">
    <source>
        <dbReference type="ARBA" id="ARBA00022598"/>
    </source>
</evidence>
<evidence type="ECO:0000256" key="1">
    <source>
        <dbReference type="ARBA" id="ARBA00005594"/>
    </source>
</evidence>
<keyword evidence="6" id="KW-0648">Protein biosynthesis</keyword>
<dbReference type="InterPro" id="IPR025709">
    <property type="entry name" value="Leu_tRNA-synth_edit"/>
</dbReference>
<accession>A0A0G1N936</accession>
<dbReference type="Pfam" id="PF13603">
    <property type="entry name" value="tRNA-synt_1_2"/>
    <property type="match status" value="1"/>
</dbReference>
<dbReference type="SUPFAM" id="SSF50677">
    <property type="entry name" value="ValRS/IleRS/LeuRS editing domain"/>
    <property type="match status" value="1"/>
</dbReference>
<dbReference type="InterPro" id="IPR002300">
    <property type="entry name" value="aa-tRNA-synth_Ia"/>
</dbReference>
<evidence type="ECO:0000256" key="7">
    <source>
        <dbReference type="ARBA" id="ARBA00023146"/>
    </source>
</evidence>
<dbReference type="GO" id="GO:0005524">
    <property type="term" value="F:ATP binding"/>
    <property type="evidence" value="ECO:0007669"/>
    <property type="project" value="UniProtKB-KW"/>
</dbReference>
<evidence type="ECO:0000256" key="5">
    <source>
        <dbReference type="ARBA" id="ARBA00022840"/>
    </source>
</evidence>
<dbReference type="GO" id="GO:0006429">
    <property type="term" value="P:leucyl-tRNA aminoacylation"/>
    <property type="evidence" value="ECO:0007669"/>
    <property type="project" value="InterPro"/>
</dbReference>
<organism evidence="10 11">
    <name type="scientific">Candidatus Azambacteria bacterium GW2011_GWA1_44_9</name>
    <dbReference type="NCBI Taxonomy" id="1618610"/>
    <lineage>
        <taxon>Bacteria</taxon>
        <taxon>Candidatus Azamiibacteriota</taxon>
    </lineage>
</organism>
<evidence type="ECO:0000256" key="6">
    <source>
        <dbReference type="ARBA" id="ARBA00022917"/>
    </source>
</evidence>
<dbReference type="PATRIC" id="fig|1618610.3.peg.731"/>
<feature type="domain" description="Aminoacyl-tRNA synthetase class Ia" evidence="8">
    <location>
        <begin position="103"/>
        <end position="245"/>
    </location>
</feature>
<protein>
    <recommendedName>
        <fullName evidence="2">leucine--tRNA ligase</fullName>
        <ecNumber evidence="2">6.1.1.4</ecNumber>
    </recommendedName>
</protein>
<sequence>NPVNNEKIPIWISDYVLMTYGTGAIMAVPAHDERDFEFAKKFNLPIIGVIDPGRDWPKDKPYTEGGLMINSGEFTGTESAEGRKKITEWLKSRGLGDFSTQYKMRDWIISRQRYWGAPIPIIYCGKCALQNPSGQGIVLVPENKLPVKLPPLKNFRPVAGGKSPLARVKSFVNTKCPKCKGKATRETDTMDTFVDSSWYFLRYADSKNKKQFASQEKVNNWLPVNMYIGGAEHTVLHLLYSRFFTKALKKLGFLNFNEPFSSLRR</sequence>
<dbReference type="FunFam" id="3.40.50.620:FF:000056">
    <property type="entry name" value="Leucine--tRNA ligase"/>
    <property type="match status" value="1"/>
</dbReference>
<gene>
    <name evidence="10" type="ORF">UW78_C0027G0001</name>
</gene>
<evidence type="ECO:0000259" key="8">
    <source>
        <dbReference type="Pfam" id="PF00133"/>
    </source>
</evidence>
<dbReference type="InterPro" id="IPR014729">
    <property type="entry name" value="Rossmann-like_a/b/a_fold"/>
</dbReference>
<evidence type="ECO:0000313" key="10">
    <source>
        <dbReference type="EMBL" id="KKT80709.1"/>
    </source>
</evidence>
<dbReference type="PANTHER" id="PTHR43740">
    <property type="entry name" value="LEUCYL-TRNA SYNTHETASE"/>
    <property type="match status" value="1"/>
</dbReference>
<keyword evidence="3 10" id="KW-0436">Ligase</keyword>
<dbReference type="Gene3D" id="3.40.50.620">
    <property type="entry name" value="HUPs"/>
    <property type="match status" value="1"/>
</dbReference>
<feature type="domain" description="Leucyl-tRNA synthetase editing" evidence="9">
    <location>
        <begin position="1"/>
        <end position="90"/>
    </location>
</feature>
<reference evidence="10 11" key="1">
    <citation type="journal article" date="2015" name="Nature">
        <title>rRNA introns, odd ribosomes, and small enigmatic genomes across a large radiation of phyla.</title>
        <authorList>
            <person name="Brown C.T."/>
            <person name="Hug L.A."/>
            <person name="Thomas B.C."/>
            <person name="Sharon I."/>
            <person name="Castelle C.J."/>
            <person name="Singh A."/>
            <person name="Wilkins M.J."/>
            <person name="Williams K.H."/>
            <person name="Banfield J.F."/>
        </authorList>
    </citation>
    <scope>NUCLEOTIDE SEQUENCE [LARGE SCALE GENOMIC DNA]</scope>
</reference>
<keyword evidence="7" id="KW-0030">Aminoacyl-tRNA synthetase</keyword>
<dbReference type="Proteomes" id="UP000034595">
    <property type="component" value="Unassembled WGS sequence"/>
</dbReference>
<dbReference type="EMBL" id="LCJQ01000027">
    <property type="protein sequence ID" value="KKT80709.1"/>
    <property type="molecule type" value="Genomic_DNA"/>
</dbReference>
<dbReference type="SUPFAM" id="SSF52374">
    <property type="entry name" value="Nucleotidylyl transferase"/>
    <property type="match status" value="1"/>
</dbReference>
<dbReference type="GO" id="GO:0002161">
    <property type="term" value="F:aminoacyl-tRNA deacylase activity"/>
    <property type="evidence" value="ECO:0007669"/>
    <property type="project" value="InterPro"/>
</dbReference>
<comment type="caution">
    <text evidence="10">The sequence shown here is derived from an EMBL/GenBank/DDBJ whole genome shotgun (WGS) entry which is preliminary data.</text>
</comment>
<dbReference type="Pfam" id="PF00133">
    <property type="entry name" value="tRNA-synt_1"/>
    <property type="match status" value="1"/>
</dbReference>
<evidence type="ECO:0000259" key="9">
    <source>
        <dbReference type="Pfam" id="PF13603"/>
    </source>
</evidence>
<proteinExistence type="inferred from homology"/>
<comment type="similarity">
    <text evidence="1">Belongs to the class-I aminoacyl-tRNA synthetase family.</text>
</comment>
<evidence type="ECO:0000256" key="4">
    <source>
        <dbReference type="ARBA" id="ARBA00022741"/>
    </source>
</evidence>
<keyword evidence="5" id="KW-0067">ATP-binding</keyword>
<dbReference type="GO" id="GO:0004823">
    <property type="term" value="F:leucine-tRNA ligase activity"/>
    <property type="evidence" value="ECO:0007669"/>
    <property type="project" value="UniProtKB-EC"/>
</dbReference>
<dbReference type="AlphaFoldDB" id="A0A0G1N936"/>
<keyword evidence="4" id="KW-0547">Nucleotide-binding</keyword>
<dbReference type="InterPro" id="IPR009008">
    <property type="entry name" value="Val/Leu/Ile-tRNA-synth_edit"/>
</dbReference>
<name>A0A0G1N936_9BACT</name>
<evidence type="ECO:0000313" key="11">
    <source>
        <dbReference type="Proteomes" id="UP000034595"/>
    </source>
</evidence>